<keyword evidence="4" id="KW-1185">Reference proteome</keyword>
<name>A0ABQ7WDC9_SOLTU</name>
<dbReference type="EMBL" id="JAIVGD010000002">
    <property type="protein sequence ID" value="KAH0778751.1"/>
    <property type="molecule type" value="Genomic_DNA"/>
</dbReference>
<evidence type="ECO:0008006" key="5">
    <source>
        <dbReference type="Google" id="ProtNLM"/>
    </source>
</evidence>
<gene>
    <name evidence="3" type="ORF">KY290_005178</name>
</gene>
<proteinExistence type="predicted"/>
<dbReference type="PANTHER" id="PTHR36607:SF23">
    <property type="entry name" value="AMINOTRANSFERASE-LIKE PLANT MOBILE DOMAIN-CONTAINING PROTEIN"/>
    <property type="match status" value="1"/>
</dbReference>
<organism evidence="3 4">
    <name type="scientific">Solanum tuberosum</name>
    <name type="common">Potato</name>
    <dbReference type="NCBI Taxonomy" id="4113"/>
    <lineage>
        <taxon>Eukaryota</taxon>
        <taxon>Viridiplantae</taxon>
        <taxon>Streptophyta</taxon>
        <taxon>Embryophyta</taxon>
        <taxon>Tracheophyta</taxon>
        <taxon>Spermatophyta</taxon>
        <taxon>Magnoliopsida</taxon>
        <taxon>eudicotyledons</taxon>
        <taxon>Gunneridae</taxon>
        <taxon>Pentapetalae</taxon>
        <taxon>asterids</taxon>
        <taxon>lamiids</taxon>
        <taxon>Solanales</taxon>
        <taxon>Solanaceae</taxon>
        <taxon>Solanoideae</taxon>
        <taxon>Solaneae</taxon>
        <taxon>Solanum</taxon>
    </lineage>
</organism>
<evidence type="ECO:0000313" key="3">
    <source>
        <dbReference type="EMBL" id="KAH0778751.1"/>
    </source>
</evidence>
<evidence type="ECO:0000313" key="4">
    <source>
        <dbReference type="Proteomes" id="UP000826656"/>
    </source>
</evidence>
<accession>A0ABQ7WDC9</accession>
<sequence>MVVYSGEGAAKYFDKDEARKRVHRGESIVWNATMLSSPHPTYYIDDGKTPELELAYFMRLRFNYLPLRRGDIPGYLENDIRAESLDEGLRYWRICISRATMSKATFPPAVTSTKKLYTTQYSSWWERSYGMVLEDNLDVMVEKAGSAFVTLLEDKSQDIEKTLSKVKTPLAPQHQSKKLNSSKKCTQFLFSSKRALQETSKTSKDRCWKRQRVEPSGAEVVDLRVVEVQSVDSPSRSMTIQSDKVNAAGHPLGSPHEMPQVSDESTAISKPKAQSISNIEQEQKTSSTSRGQTLKGLTPNSNEFSQVLPESNGAMSVFEGKGVVFNHKRKYILGLWEEICGKLSRTSLDNISSYKDDICEIFKEMSEMNLLDLSPLKSLVDSLFDHATSYDREHSNFVDKAHEDKKMELISNAKERLELFKVEEGEKAKHVSSNKKSLKKVKRKLATLQGEREGLEAVLEAAKKKVEEVQAKILATEDEISSYENMSLLTLEDSLRLEQKREYLEASRQDLTNYKLRLD</sequence>
<reference evidence="3 4" key="1">
    <citation type="journal article" date="2021" name="bioRxiv">
        <title>Chromosome-scale and haplotype-resolved genome assembly of a tetraploid potato cultivar.</title>
        <authorList>
            <person name="Sun H."/>
            <person name="Jiao W.-B."/>
            <person name="Krause K."/>
            <person name="Campoy J.A."/>
            <person name="Goel M."/>
            <person name="Folz-Donahue K."/>
            <person name="Kukat C."/>
            <person name="Huettel B."/>
            <person name="Schneeberger K."/>
        </authorList>
    </citation>
    <scope>NUCLEOTIDE SEQUENCE [LARGE SCALE GENOMIC DNA]</scope>
    <source>
        <strain evidence="3">SolTubOtavaFocal</strain>
        <tissue evidence="3">Leaves</tissue>
    </source>
</reference>
<protein>
    <recommendedName>
        <fullName evidence="5">Aminotransferase-like plant mobile domain-containing protein</fullName>
    </recommendedName>
</protein>
<evidence type="ECO:0000256" key="1">
    <source>
        <dbReference type="SAM" id="Coils"/>
    </source>
</evidence>
<keyword evidence="1" id="KW-0175">Coiled coil</keyword>
<feature type="compositionally biased region" description="Polar residues" evidence="2">
    <location>
        <begin position="262"/>
        <end position="292"/>
    </location>
</feature>
<dbReference type="Proteomes" id="UP000826656">
    <property type="component" value="Unassembled WGS sequence"/>
</dbReference>
<evidence type="ECO:0000256" key="2">
    <source>
        <dbReference type="SAM" id="MobiDB-lite"/>
    </source>
</evidence>
<dbReference type="PANTHER" id="PTHR36607">
    <property type="entry name" value="1,2-DIHYDROXY-3-KETO-5-METHYLTHIOPENTENE DIOXYGENASE 4"/>
    <property type="match status" value="1"/>
</dbReference>
<feature type="region of interest" description="Disordered" evidence="2">
    <location>
        <begin position="246"/>
        <end position="300"/>
    </location>
</feature>
<feature type="coiled-coil region" evidence="1">
    <location>
        <begin position="438"/>
        <end position="486"/>
    </location>
</feature>
<comment type="caution">
    <text evidence="3">The sequence shown here is derived from an EMBL/GenBank/DDBJ whole genome shotgun (WGS) entry which is preliminary data.</text>
</comment>